<dbReference type="PANTHER" id="PTHR13016:SF0">
    <property type="entry name" value="AMME SYNDROME CANDIDATE GENE 1 PROTEIN"/>
    <property type="match status" value="1"/>
</dbReference>
<name>A0A139AMX5_GONPJ</name>
<dbReference type="STRING" id="1344416.A0A139AMX5"/>
<evidence type="ECO:0000313" key="3">
    <source>
        <dbReference type="Proteomes" id="UP000070544"/>
    </source>
</evidence>
<dbReference type="SUPFAM" id="SSF143447">
    <property type="entry name" value="AMMECR1-like"/>
    <property type="match status" value="1"/>
</dbReference>
<keyword evidence="3" id="KW-1185">Reference proteome</keyword>
<dbReference type="Gene3D" id="3.30.700.20">
    <property type="entry name" value="Hypothetical protein ph0010, domain 1"/>
    <property type="match status" value="1"/>
</dbReference>
<feature type="domain" description="AMMECR1" evidence="1">
    <location>
        <begin position="1"/>
        <end position="197"/>
    </location>
</feature>
<proteinExistence type="predicted"/>
<dbReference type="PROSITE" id="PS51112">
    <property type="entry name" value="AMMECR1"/>
    <property type="match status" value="1"/>
</dbReference>
<reference evidence="2 3" key="1">
    <citation type="journal article" date="2015" name="Genome Biol. Evol.">
        <title>Phylogenomic analyses indicate that early fungi evolved digesting cell walls of algal ancestors of land plants.</title>
        <authorList>
            <person name="Chang Y."/>
            <person name="Wang S."/>
            <person name="Sekimoto S."/>
            <person name="Aerts A.L."/>
            <person name="Choi C."/>
            <person name="Clum A."/>
            <person name="LaButti K.M."/>
            <person name="Lindquist E.A."/>
            <person name="Yee Ngan C."/>
            <person name="Ohm R.A."/>
            <person name="Salamov A.A."/>
            <person name="Grigoriev I.V."/>
            <person name="Spatafora J.W."/>
            <person name="Berbee M.L."/>
        </authorList>
    </citation>
    <scope>NUCLEOTIDE SEQUENCE [LARGE SCALE GENOMIC DNA]</scope>
    <source>
        <strain evidence="2 3">JEL478</strain>
    </source>
</reference>
<dbReference type="InterPro" id="IPR036071">
    <property type="entry name" value="AMMECR1_dom_sf"/>
</dbReference>
<dbReference type="FunFam" id="3.30.700.20:FF:000001">
    <property type="entry name" value="AMME syndrome candidate gene 1"/>
    <property type="match status" value="1"/>
</dbReference>
<dbReference type="AlphaFoldDB" id="A0A139AMX5"/>
<sequence>MEDSKVVTDAHCAYCFDVLAARLEGSRKHIEPEFLDDKYPLFVTWHTVRGANQRLRGCIGTFEATKIHKGLEEYALISALRDRRFSPITKDELSELSCGVSLLTNFEPAEDYLDWEVGQHGIWIEFRNEVSGGKTTATYLPEVAEEQGWTKLEAIDSLLRKGGHQGRISEKLRKSIKLTRYRSEKHEITYQEYQKYLASRPSVGTA</sequence>
<dbReference type="InterPro" id="IPR023473">
    <property type="entry name" value="AMMECR1"/>
</dbReference>
<accession>A0A139AMX5</accession>
<dbReference type="NCBIfam" id="TIGR00296">
    <property type="entry name" value="TIGR00296 family protein"/>
    <property type="match status" value="1"/>
</dbReference>
<dbReference type="OMA" id="LFITWNK"/>
<evidence type="ECO:0000259" key="1">
    <source>
        <dbReference type="PROSITE" id="PS51112"/>
    </source>
</evidence>
<dbReference type="Proteomes" id="UP000070544">
    <property type="component" value="Unassembled WGS sequence"/>
</dbReference>
<dbReference type="EMBL" id="KQ965744">
    <property type="protein sequence ID" value="KXS17954.1"/>
    <property type="molecule type" value="Genomic_DNA"/>
</dbReference>
<dbReference type="OrthoDB" id="24630at2759"/>
<protein>
    <recommendedName>
        <fullName evidence="1">AMMECR1 domain-containing protein</fullName>
    </recommendedName>
</protein>
<dbReference type="InterPro" id="IPR027485">
    <property type="entry name" value="AMMECR1_N"/>
</dbReference>
<dbReference type="Pfam" id="PF01871">
    <property type="entry name" value="AMMECR1"/>
    <property type="match status" value="1"/>
</dbReference>
<organism evidence="2 3">
    <name type="scientific">Gonapodya prolifera (strain JEL478)</name>
    <name type="common">Monoblepharis prolifera</name>
    <dbReference type="NCBI Taxonomy" id="1344416"/>
    <lineage>
        <taxon>Eukaryota</taxon>
        <taxon>Fungi</taxon>
        <taxon>Fungi incertae sedis</taxon>
        <taxon>Chytridiomycota</taxon>
        <taxon>Chytridiomycota incertae sedis</taxon>
        <taxon>Monoblepharidomycetes</taxon>
        <taxon>Monoblepharidales</taxon>
        <taxon>Gonapodyaceae</taxon>
        <taxon>Gonapodya</taxon>
    </lineage>
</organism>
<dbReference type="PANTHER" id="PTHR13016">
    <property type="entry name" value="AMMECR1 HOMOLOG"/>
    <property type="match status" value="1"/>
</dbReference>
<dbReference type="InterPro" id="IPR002733">
    <property type="entry name" value="AMMECR1_domain"/>
</dbReference>
<gene>
    <name evidence="2" type="ORF">M427DRAFT_54178</name>
</gene>
<evidence type="ECO:0000313" key="2">
    <source>
        <dbReference type="EMBL" id="KXS17954.1"/>
    </source>
</evidence>